<dbReference type="InterPro" id="IPR044925">
    <property type="entry name" value="His-Me_finger_sf"/>
</dbReference>
<gene>
    <name evidence="1" type="ORF">DKW60_15080</name>
</gene>
<dbReference type="Proteomes" id="UP000245539">
    <property type="component" value="Unassembled WGS sequence"/>
</dbReference>
<accession>A0A317CGG0</accession>
<organism evidence="1 2">
    <name type="scientific">Leucothrix pacifica</name>
    <dbReference type="NCBI Taxonomy" id="1247513"/>
    <lineage>
        <taxon>Bacteria</taxon>
        <taxon>Pseudomonadati</taxon>
        <taxon>Pseudomonadota</taxon>
        <taxon>Gammaproteobacteria</taxon>
        <taxon>Thiotrichales</taxon>
        <taxon>Thiotrichaceae</taxon>
        <taxon>Leucothrix</taxon>
    </lineage>
</organism>
<name>A0A317CGG0_9GAMM</name>
<evidence type="ECO:0000313" key="2">
    <source>
        <dbReference type="Proteomes" id="UP000245539"/>
    </source>
</evidence>
<keyword evidence="2" id="KW-1185">Reference proteome</keyword>
<proteinExistence type="predicted"/>
<dbReference type="SUPFAM" id="SSF54060">
    <property type="entry name" value="His-Me finger endonucleases"/>
    <property type="match status" value="1"/>
</dbReference>
<protein>
    <submittedName>
        <fullName evidence="1">Uncharacterized protein</fullName>
    </submittedName>
</protein>
<comment type="caution">
    <text evidence="1">The sequence shown here is derived from an EMBL/GenBank/DDBJ whole genome shotgun (WGS) entry which is preliminary data.</text>
</comment>
<sequence>MDDCTNIVTMTDHSDSYTYRARLQQKLKQQAITQDDTGCWIWQGQLANSGHGKLKIQVEGVVKVVSAEHASHIAFLGEVPTRHLVKQGCGNRLCVNPEHLELLEI</sequence>
<evidence type="ECO:0000313" key="1">
    <source>
        <dbReference type="EMBL" id="PWQ95400.1"/>
    </source>
</evidence>
<dbReference type="EMBL" id="QGKM01000046">
    <property type="protein sequence ID" value="PWQ95400.1"/>
    <property type="molecule type" value="Genomic_DNA"/>
</dbReference>
<reference evidence="1 2" key="1">
    <citation type="submission" date="2018-05" db="EMBL/GenBank/DDBJ databases">
        <title>Leucothrix arctica sp. nov., isolated from Arctic seawater.</title>
        <authorList>
            <person name="Choi A."/>
            <person name="Baek K."/>
        </authorList>
    </citation>
    <scope>NUCLEOTIDE SEQUENCE [LARGE SCALE GENOMIC DNA]</scope>
    <source>
        <strain evidence="1 2">JCM 18388</strain>
    </source>
</reference>
<dbReference type="AlphaFoldDB" id="A0A317CGG0"/>